<dbReference type="InterPro" id="IPR015500">
    <property type="entry name" value="Peptidase_S8_subtilisin-rel"/>
</dbReference>
<keyword evidence="4 5" id="KW-0720">Serine protease</keyword>
<dbReference type="PROSITE" id="PS51892">
    <property type="entry name" value="SUBTILASE"/>
    <property type="match status" value="1"/>
</dbReference>
<dbReference type="InterPro" id="IPR000209">
    <property type="entry name" value="Peptidase_S8/S53_dom"/>
</dbReference>
<evidence type="ECO:0000256" key="2">
    <source>
        <dbReference type="ARBA" id="ARBA00022670"/>
    </source>
</evidence>
<dbReference type="Gene3D" id="2.60.120.1290">
    <property type="match status" value="1"/>
</dbReference>
<dbReference type="InterPro" id="IPR036852">
    <property type="entry name" value="Peptidase_S8/S53_dom_sf"/>
</dbReference>
<evidence type="ECO:0000313" key="7">
    <source>
        <dbReference type="EMBL" id="SHK50299.1"/>
    </source>
</evidence>
<evidence type="ECO:0000259" key="6">
    <source>
        <dbReference type="Pfam" id="PF00082"/>
    </source>
</evidence>
<dbReference type="CDD" id="cd07478">
    <property type="entry name" value="Peptidases_S8_CspA-like"/>
    <property type="match status" value="1"/>
</dbReference>
<comment type="similarity">
    <text evidence="1 5">Belongs to the peptidase S8 family.</text>
</comment>
<keyword evidence="8" id="KW-1185">Reference proteome</keyword>
<feature type="active site" description="Charge relay system" evidence="5">
    <location>
        <position position="208"/>
    </location>
</feature>
<dbReference type="GO" id="GO:0006508">
    <property type="term" value="P:proteolysis"/>
    <property type="evidence" value="ECO:0007669"/>
    <property type="project" value="UniProtKB-KW"/>
</dbReference>
<reference evidence="7 8" key="1">
    <citation type="submission" date="2016-11" db="EMBL/GenBank/DDBJ databases">
        <authorList>
            <person name="Jaros S."/>
            <person name="Januszkiewicz K."/>
            <person name="Wedrychowicz H."/>
        </authorList>
    </citation>
    <scope>NUCLEOTIDE SEQUENCE [LARGE SCALE GENOMIC DNA]</scope>
    <source>
        <strain evidence="7 8">DSM 3090</strain>
    </source>
</reference>
<evidence type="ECO:0000313" key="8">
    <source>
        <dbReference type="Proteomes" id="UP000183952"/>
    </source>
</evidence>
<dbReference type="EMBL" id="FRAD01000033">
    <property type="protein sequence ID" value="SHK50299.1"/>
    <property type="molecule type" value="Genomic_DNA"/>
</dbReference>
<dbReference type="RefSeq" id="WP_242942400.1">
    <property type="nucleotide sequence ID" value="NZ_FRAD01000033.1"/>
</dbReference>
<keyword evidence="2 5" id="KW-0645">Protease</keyword>
<dbReference type="InterPro" id="IPR017310">
    <property type="entry name" value="Pept_S8A_subtilisin_clostridia"/>
</dbReference>
<dbReference type="GO" id="GO:0004252">
    <property type="term" value="F:serine-type endopeptidase activity"/>
    <property type="evidence" value="ECO:0007669"/>
    <property type="project" value="UniProtKB-UniRule"/>
</dbReference>
<dbReference type="PANTHER" id="PTHR43806">
    <property type="entry name" value="PEPTIDASE S8"/>
    <property type="match status" value="1"/>
</dbReference>
<feature type="active site" description="Charge relay system" evidence="5">
    <location>
        <position position="135"/>
    </location>
</feature>
<dbReference type="STRING" id="1121331.SAMN02745248_02689"/>
<dbReference type="SUPFAM" id="SSF52743">
    <property type="entry name" value="Subtilisin-like"/>
    <property type="match status" value="1"/>
</dbReference>
<keyword evidence="3 5" id="KW-0378">Hydrolase</keyword>
<dbReference type="AlphaFoldDB" id="A0A1M6T065"/>
<protein>
    <submittedName>
        <fullName evidence="7">Subtilase family protein</fullName>
    </submittedName>
</protein>
<sequence>MENNTEINNAEANNKDIFNSEEYIHYVVQYDGVYKDQDKNYKEKSDVYVTIITDDYAIFSVKKDLVSTLADTYFIMQLAKRSLNDNGNFIITYVLPPQVYTLQEISAVEATNVNLLQINLPLQLEGDGVVVGIIDTGIDYLNEEFTDANGKTRIVGIWDQTIPSGDAKEFNVPFGTFYTREDIDRALELKRQGGNPYDIVPSKDEEGHGTNLAGIVGATGKNGVTKGIATKCEFLVVKLIRNLYYEKTFQLKVPAFGLMSILSAIELMKNYLVKKGKPVVVLLPLGSNSGNHRGKNLIDAYIQSITSNVGIAVVTGAGNQGLEDNHVSGLIKNEDDESVVEIIVSPEQKYLFLELWATLPNIFEVNIISPSGEETGYIPAALNIKRSYNFIFENTKVSIYYYLPEEYSGEELIKMYFTNIRPGIWRLKIKLVLGKLARYDVWLPQSGLKEEGTRFTPSNPYGTTTVPADSQYVITVAAYNQNNNNILSYSGIYFNDEFIGGIDFAAGGVDTLTTGVNNTLNVINGTSLSAAIGAGACVLLFEWGIVDGHYPYMYSQSLKTFLQRGTIRRKGDTYPNAQWGYGIIDFYRIFTNIGNIL</sequence>
<accession>A0A1M6T065</accession>
<dbReference type="Proteomes" id="UP000183952">
    <property type="component" value="Unassembled WGS sequence"/>
</dbReference>
<evidence type="ECO:0000256" key="4">
    <source>
        <dbReference type="ARBA" id="ARBA00022825"/>
    </source>
</evidence>
<dbReference type="InterPro" id="IPR050131">
    <property type="entry name" value="Peptidase_S8_subtilisin-like"/>
</dbReference>
<dbReference type="Gene3D" id="3.40.50.200">
    <property type="entry name" value="Peptidase S8/S53 domain"/>
    <property type="match status" value="1"/>
</dbReference>
<dbReference type="Pfam" id="PF00082">
    <property type="entry name" value="Peptidase_S8"/>
    <property type="match status" value="2"/>
</dbReference>
<dbReference type="PIRSF" id="PIRSF037894">
    <property type="entry name" value="Subtilisin_rel_CspABC"/>
    <property type="match status" value="1"/>
</dbReference>
<dbReference type="PANTHER" id="PTHR43806:SF11">
    <property type="entry name" value="CEREVISIN-RELATED"/>
    <property type="match status" value="1"/>
</dbReference>
<name>A0A1M6T065_9CLOT</name>
<dbReference type="InterPro" id="IPR034045">
    <property type="entry name" value="Pep_S8_CspA-like"/>
</dbReference>
<dbReference type="PROSITE" id="PS00136">
    <property type="entry name" value="SUBTILASE_ASP"/>
    <property type="match status" value="1"/>
</dbReference>
<proteinExistence type="inferred from homology"/>
<gene>
    <name evidence="7" type="ORF">SAMN02745248_02689</name>
</gene>
<feature type="domain" description="Peptidase S8/S53" evidence="6">
    <location>
        <begin position="126"/>
        <end position="321"/>
    </location>
</feature>
<dbReference type="GO" id="GO:0005615">
    <property type="term" value="C:extracellular space"/>
    <property type="evidence" value="ECO:0007669"/>
    <property type="project" value="TreeGrafter"/>
</dbReference>
<organism evidence="7 8">
    <name type="scientific">Hathewaya proteolytica DSM 3090</name>
    <dbReference type="NCBI Taxonomy" id="1121331"/>
    <lineage>
        <taxon>Bacteria</taxon>
        <taxon>Bacillati</taxon>
        <taxon>Bacillota</taxon>
        <taxon>Clostridia</taxon>
        <taxon>Eubacteriales</taxon>
        <taxon>Clostridiaceae</taxon>
        <taxon>Hathewaya</taxon>
    </lineage>
</organism>
<dbReference type="PRINTS" id="PR00723">
    <property type="entry name" value="SUBTILISIN"/>
</dbReference>
<evidence type="ECO:0000256" key="5">
    <source>
        <dbReference type="PROSITE-ProRule" id="PRU01240"/>
    </source>
</evidence>
<feature type="domain" description="Peptidase S8/S53" evidence="6">
    <location>
        <begin position="463"/>
        <end position="582"/>
    </location>
</feature>
<evidence type="ECO:0000256" key="1">
    <source>
        <dbReference type="ARBA" id="ARBA00011073"/>
    </source>
</evidence>
<evidence type="ECO:0000256" key="3">
    <source>
        <dbReference type="ARBA" id="ARBA00022801"/>
    </source>
</evidence>
<feature type="active site" description="Charge relay system" evidence="5">
    <location>
        <position position="527"/>
    </location>
</feature>
<dbReference type="InterPro" id="IPR023827">
    <property type="entry name" value="Peptidase_S8_Asp-AS"/>
</dbReference>